<dbReference type="RefSeq" id="WP_010869445.1">
    <property type="nucleotide sequence ID" value="NC_018497.1"/>
</dbReference>
<evidence type="ECO:0000313" key="1">
    <source>
        <dbReference type="EMBL" id="AFQ04182.1"/>
    </source>
</evidence>
<evidence type="ECO:0000313" key="2">
    <source>
        <dbReference type="Proteomes" id="UP000005254"/>
    </source>
</evidence>
<accession>A0ABC7ZJ21</accession>
<gene>
    <name evidence="1" type="ORF">CM1_02130</name>
</gene>
<dbReference type="EMBL" id="CP003772">
    <property type="protein sequence ID" value="AFQ04182.1"/>
    <property type="molecule type" value="Genomic_DNA"/>
</dbReference>
<dbReference type="AlphaFoldDB" id="A0ABC7ZJ21"/>
<dbReference type="KEGG" id="mgx:CM1_02130"/>
<reference evidence="1 2" key="1">
    <citation type="journal article" date="2012" name="J. Bacteriol.">
        <title>Draft Genome Sequences of Four Axenic Mycoplasma genitalium Strains Isolated from Denmark, Japan, and Australia.</title>
        <authorList>
            <person name="McGowin C.L."/>
            <person name="Ma L."/>
            <person name="Jensen J.S."/>
            <person name="Mancuso M.M."/>
            <person name="Hamasuna R."/>
            <person name="Adegboye D."/>
            <person name="Martin D.H."/>
        </authorList>
    </citation>
    <scope>NUCLEOTIDE SEQUENCE [LARGE SCALE GENOMIC DNA]</scope>
    <source>
        <strain evidence="1 2">M6320</strain>
    </source>
</reference>
<protein>
    <submittedName>
        <fullName evidence="1">Uncharacterized protein</fullName>
    </submittedName>
</protein>
<name>A0ABC7ZJ21_MYCGT</name>
<sequence>MKISPDQKDKKSLFKKHFAYLKLTEKELNDPKIQTLLEVAWNHFDQCRKIKERRCSNKGDIHLQAVREWLPWEFNANQLKKNSTKETTQVSENEFMGNVMLMQTICPKLVNKANWFDLTYERFIVTKPNWFKYMDLIPMIQNLPVTPSDKNSFGYAYKKISNLFETEKKTKKRIFFFNLQKNNINNMAACMLTCEIAKKNIKVALIYCEEFVSRYDKSYWKVDDDLNLLDEAKVIIFIGLGQESFHNKNYILFMTRLFINCFLKRKDVFFFSTTYSDGNGLIQTFKNQIISSANWVKHFFEQLNDLLMINI</sequence>
<proteinExistence type="predicted"/>
<organism evidence="1 2">
    <name type="scientific">Mycoplasmoides genitalium M6320</name>
    <dbReference type="NCBI Taxonomy" id="662945"/>
    <lineage>
        <taxon>Bacteria</taxon>
        <taxon>Bacillati</taxon>
        <taxon>Mycoplasmatota</taxon>
        <taxon>Mycoplasmoidales</taxon>
        <taxon>Mycoplasmoidaceae</taxon>
        <taxon>Mycoplasmoides</taxon>
    </lineage>
</organism>
<dbReference type="Proteomes" id="UP000005254">
    <property type="component" value="Chromosome"/>
</dbReference>
<dbReference type="GeneID" id="99647248"/>